<gene>
    <name evidence="2" type="primary">fliX</name>
    <name evidence="2" type="ORF">GCM10007276_17400</name>
</gene>
<reference evidence="2" key="1">
    <citation type="journal article" date="2014" name="Int. J. Syst. Evol. Microbiol.">
        <title>Complete genome sequence of Corynebacterium casei LMG S-19264T (=DSM 44701T), isolated from a smear-ripened cheese.</title>
        <authorList>
            <consortium name="US DOE Joint Genome Institute (JGI-PGF)"/>
            <person name="Walter F."/>
            <person name="Albersmeier A."/>
            <person name="Kalinowski J."/>
            <person name="Ruckert C."/>
        </authorList>
    </citation>
    <scope>NUCLEOTIDE SEQUENCE</scope>
    <source>
        <strain evidence="2">CCM 7684</strain>
    </source>
</reference>
<evidence type="ECO:0000313" key="3">
    <source>
        <dbReference type="Proteomes" id="UP000602745"/>
    </source>
</evidence>
<keyword evidence="2" id="KW-0969">Cilium</keyword>
<reference evidence="2" key="2">
    <citation type="submission" date="2020-09" db="EMBL/GenBank/DDBJ databases">
        <authorList>
            <person name="Sun Q."/>
            <person name="Sedlacek I."/>
        </authorList>
    </citation>
    <scope>NUCLEOTIDE SEQUENCE</scope>
    <source>
        <strain evidence="2">CCM 7684</strain>
    </source>
</reference>
<keyword evidence="2" id="KW-0966">Cell projection</keyword>
<organism evidence="2 3">
    <name type="scientific">Agaricicola taiwanensis</name>
    <dbReference type="NCBI Taxonomy" id="591372"/>
    <lineage>
        <taxon>Bacteria</taxon>
        <taxon>Pseudomonadati</taxon>
        <taxon>Pseudomonadota</taxon>
        <taxon>Alphaproteobacteria</taxon>
        <taxon>Rhodobacterales</taxon>
        <taxon>Paracoccaceae</taxon>
        <taxon>Agaricicola</taxon>
    </lineage>
</organism>
<keyword evidence="3" id="KW-1185">Reference proteome</keyword>
<dbReference type="GO" id="GO:0044781">
    <property type="term" value="P:bacterial-type flagellum organization"/>
    <property type="evidence" value="ECO:0007669"/>
    <property type="project" value="InterPro"/>
</dbReference>
<dbReference type="RefSeq" id="WP_188409355.1">
    <property type="nucleotide sequence ID" value="NZ_BMCP01000002.1"/>
</dbReference>
<accession>A0A8J2VNR2</accession>
<evidence type="ECO:0000313" key="2">
    <source>
        <dbReference type="EMBL" id="GGE40565.1"/>
    </source>
</evidence>
<dbReference type="EMBL" id="BMCP01000002">
    <property type="protein sequence ID" value="GGE40565.1"/>
    <property type="molecule type" value="Genomic_DNA"/>
</dbReference>
<name>A0A8J2VNR2_9RHOB</name>
<comment type="caution">
    <text evidence="2">The sequence shown here is derived from an EMBL/GenBank/DDBJ whole genome shotgun (WGS) entry which is preliminary data.</text>
</comment>
<protein>
    <submittedName>
        <fullName evidence="2">Flagellar assembly protein FliX</fullName>
    </submittedName>
</protein>
<keyword evidence="2" id="KW-0282">Flagellum</keyword>
<sequence length="143" mass="14892">MRITGPQRPNTAGAGNGPRKTASGSGFSLPDAEGVRSAGGAGAPRAIADVSSLLALQMVDTADPVQQRKGRMVRRGRRLLDALDGLKVALLDGQVDVGRLADLQAAVDEAREGTDDPTLEALLDAVELRARVELAKLQQAASR</sequence>
<dbReference type="Proteomes" id="UP000602745">
    <property type="component" value="Unassembled WGS sequence"/>
</dbReference>
<dbReference type="AlphaFoldDB" id="A0A8J2VNR2"/>
<dbReference type="Pfam" id="PF10768">
    <property type="entry name" value="FliX"/>
    <property type="match status" value="1"/>
</dbReference>
<feature type="region of interest" description="Disordered" evidence="1">
    <location>
        <begin position="1"/>
        <end position="42"/>
    </location>
</feature>
<dbReference type="InterPro" id="IPR019704">
    <property type="entry name" value="Flagellar_assmbl_FliX_class2"/>
</dbReference>
<proteinExistence type="predicted"/>
<evidence type="ECO:0000256" key="1">
    <source>
        <dbReference type="SAM" id="MobiDB-lite"/>
    </source>
</evidence>